<feature type="compositionally biased region" description="Low complexity" evidence="1">
    <location>
        <begin position="151"/>
        <end position="163"/>
    </location>
</feature>
<keyword evidence="2" id="KW-0812">Transmembrane</keyword>
<keyword evidence="4" id="KW-1185">Reference proteome</keyword>
<keyword evidence="2" id="KW-1133">Transmembrane helix</keyword>
<accession>A0A813F301</accession>
<feature type="region of interest" description="Disordered" evidence="1">
    <location>
        <begin position="144"/>
        <end position="249"/>
    </location>
</feature>
<dbReference type="AlphaFoldDB" id="A0A813F301"/>
<feature type="transmembrane region" description="Helical" evidence="2">
    <location>
        <begin position="16"/>
        <end position="33"/>
    </location>
</feature>
<dbReference type="EMBL" id="CAJNNV010021832">
    <property type="protein sequence ID" value="CAE8607534.1"/>
    <property type="molecule type" value="Genomic_DNA"/>
</dbReference>
<gene>
    <name evidence="3" type="ORF">PGLA1383_LOCUS25456</name>
</gene>
<evidence type="ECO:0000256" key="1">
    <source>
        <dbReference type="SAM" id="MobiDB-lite"/>
    </source>
</evidence>
<keyword evidence="2" id="KW-0472">Membrane</keyword>
<evidence type="ECO:0000313" key="4">
    <source>
        <dbReference type="Proteomes" id="UP000654075"/>
    </source>
</evidence>
<name>A0A813F301_POLGL</name>
<feature type="transmembrane region" description="Helical" evidence="2">
    <location>
        <begin position="115"/>
        <end position="138"/>
    </location>
</feature>
<dbReference type="Proteomes" id="UP000654075">
    <property type="component" value="Unassembled WGS sequence"/>
</dbReference>
<feature type="compositionally biased region" description="Basic and acidic residues" evidence="1">
    <location>
        <begin position="200"/>
        <end position="222"/>
    </location>
</feature>
<feature type="transmembrane region" description="Helical" evidence="2">
    <location>
        <begin position="45"/>
        <end position="65"/>
    </location>
</feature>
<sequence>MLHTGSSVIAPEMRRLGVIFWAIAVGFGVYHILSIRGNDFWPAVHGLSTGLLLVLVSLAIGALEVREMTRSADRHSCPSQVGKACMYAVVGGFLSEPWVDTEPHQKGKISLMGPILCLTGWTLALLRIVSVAVPWALLSRNRPSAAELPDARGGAAARPLRAADSLRPQEASVLHDQGESQQGPSHRDIASPTPTSAPLDARDLEQRGEPPSRGDTEWKDGIARGNSEALAGLCPEVARWQPPASSGTG</sequence>
<evidence type="ECO:0000313" key="3">
    <source>
        <dbReference type="EMBL" id="CAE8607534.1"/>
    </source>
</evidence>
<organism evidence="3 4">
    <name type="scientific">Polarella glacialis</name>
    <name type="common">Dinoflagellate</name>
    <dbReference type="NCBI Taxonomy" id="89957"/>
    <lineage>
        <taxon>Eukaryota</taxon>
        <taxon>Sar</taxon>
        <taxon>Alveolata</taxon>
        <taxon>Dinophyceae</taxon>
        <taxon>Suessiales</taxon>
        <taxon>Suessiaceae</taxon>
        <taxon>Polarella</taxon>
    </lineage>
</organism>
<protein>
    <submittedName>
        <fullName evidence="3">Uncharacterized protein</fullName>
    </submittedName>
</protein>
<reference evidence="3" key="1">
    <citation type="submission" date="2021-02" db="EMBL/GenBank/DDBJ databases">
        <authorList>
            <person name="Dougan E. K."/>
            <person name="Rhodes N."/>
            <person name="Thang M."/>
            <person name="Chan C."/>
        </authorList>
    </citation>
    <scope>NUCLEOTIDE SEQUENCE</scope>
</reference>
<evidence type="ECO:0000256" key="2">
    <source>
        <dbReference type="SAM" id="Phobius"/>
    </source>
</evidence>
<comment type="caution">
    <text evidence="3">The sequence shown here is derived from an EMBL/GenBank/DDBJ whole genome shotgun (WGS) entry which is preliminary data.</text>
</comment>
<proteinExistence type="predicted"/>